<dbReference type="AlphaFoldDB" id="A0A4Q1K2U5"/>
<dbReference type="OrthoDB" id="1309140at2"/>
<sequence length="332" mass="38755">MEILIKSFNRPYYLDKCLHSVYTYASGFSKIIVLDDGTPEKYLAKIRTKYPKIDIIQSELALKKQKQIENQEKCDSAIPIDLWKNAAANSTDYFILLEDDMWFVQPISFQNFSNDLKANAIEMVKLFWLNNHILVTKKTISINENLEVYQPEISIQSPFWYSFVFHSKIPKLKGFLGLFGVFSKEKEMKYYQLYNVAGAVFSKRYYVSLWQTNQTVVAEKNQIINALKFFAKYPKSKVGKTKSEVLKTGFVTSALRKDFISDFNIEKANVVLNELWLEGKFEVLSDVNSDLDITVIKNEIIAKTDVNFYENWLLWIHNFKQVYLNFGCNINE</sequence>
<keyword evidence="2" id="KW-1185">Reference proteome</keyword>
<gene>
    <name evidence="1" type="ORF">EQG63_07465</name>
</gene>
<protein>
    <recommendedName>
        <fullName evidence="3">Glycosyltransferase family 2 protein</fullName>
    </recommendedName>
</protein>
<dbReference type="Gene3D" id="3.90.550.10">
    <property type="entry name" value="Spore Coat Polysaccharide Biosynthesis Protein SpsA, Chain A"/>
    <property type="match status" value="1"/>
</dbReference>
<proteinExistence type="predicted"/>
<dbReference type="InterPro" id="IPR029044">
    <property type="entry name" value="Nucleotide-diphossugar_trans"/>
</dbReference>
<dbReference type="Proteomes" id="UP000290283">
    <property type="component" value="Unassembled WGS sequence"/>
</dbReference>
<name>A0A4Q1K2U5_9FLAO</name>
<comment type="caution">
    <text evidence="1">The sequence shown here is derived from an EMBL/GenBank/DDBJ whole genome shotgun (WGS) entry which is preliminary data.</text>
</comment>
<dbReference type="RefSeq" id="WP_129435733.1">
    <property type="nucleotide sequence ID" value="NZ_SBKO01000002.1"/>
</dbReference>
<organism evidence="1 2">
    <name type="scientific">Flavobacterium amnicola</name>
    <dbReference type="NCBI Taxonomy" id="2506422"/>
    <lineage>
        <taxon>Bacteria</taxon>
        <taxon>Pseudomonadati</taxon>
        <taxon>Bacteroidota</taxon>
        <taxon>Flavobacteriia</taxon>
        <taxon>Flavobacteriales</taxon>
        <taxon>Flavobacteriaceae</taxon>
        <taxon>Flavobacterium</taxon>
    </lineage>
</organism>
<reference evidence="2" key="1">
    <citation type="submission" date="2019-01" db="EMBL/GenBank/DDBJ databases">
        <title>Cytophagaceae bacterium strain CAR-16.</title>
        <authorList>
            <person name="Chen W.-M."/>
        </authorList>
    </citation>
    <scope>NUCLEOTIDE SEQUENCE [LARGE SCALE GENOMIC DNA]</scope>
    <source>
        <strain evidence="2">LLJ-11</strain>
    </source>
</reference>
<dbReference type="EMBL" id="SBKO01000002">
    <property type="protein sequence ID" value="RXR19275.1"/>
    <property type="molecule type" value="Genomic_DNA"/>
</dbReference>
<dbReference type="SUPFAM" id="SSF53448">
    <property type="entry name" value="Nucleotide-diphospho-sugar transferases"/>
    <property type="match status" value="1"/>
</dbReference>
<evidence type="ECO:0008006" key="3">
    <source>
        <dbReference type="Google" id="ProtNLM"/>
    </source>
</evidence>
<evidence type="ECO:0000313" key="2">
    <source>
        <dbReference type="Proteomes" id="UP000290283"/>
    </source>
</evidence>
<evidence type="ECO:0000313" key="1">
    <source>
        <dbReference type="EMBL" id="RXR19275.1"/>
    </source>
</evidence>
<accession>A0A4Q1K2U5</accession>